<organism evidence="3 4">
    <name type="scientific">Paludibaculum fermentans</name>
    <dbReference type="NCBI Taxonomy" id="1473598"/>
    <lineage>
        <taxon>Bacteria</taxon>
        <taxon>Pseudomonadati</taxon>
        <taxon>Acidobacteriota</taxon>
        <taxon>Terriglobia</taxon>
        <taxon>Bryobacterales</taxon>
        <taxon>Bryobacteraceae</taxon>
        <taxon>Paludibaculum</taxon>
    </lineage>
</organism>
<dbReference type="Proteomes" id="UP000593892">
    <property type="component" value="Chromosome"/>
</dbReference>
<evidence type="ECO:0000313" key="3">
    <source>
        <dbReference type="EMBL" id="QOY88017.1"/>
    </source>
</evidence>
<gene>
    <name evidence="3" type="ORF">IRI77_35665</name>
</gene>
<dbReference type="Pfam" id="PF02321">
    <property type="entry name" value="OEP"/>
    <property type="match status" value="2"/>
</dbReference>
<dbReference type="PROSITE" id="PS51257">
    <property type="entry name" value="PROKAR_LIPOPROTEIN"/>
    <property type="match status" value="1"/>
</dbReference>
<reference evidence="3 4" key="1">
    <citation type="submission" date="2020-10" db="EMBL/GenBank/DDBJ databases">
        <title>Complete genome sequence of Paludibaculum fermentans P105T, a facultatively anaerobic acidobacterium capable of dissimilatory Fe(III) reduction.</title>
        <authorList>
            <person name="Dedysh S.N."/>
            <person name="Beletsky A.V."/>
            <person name="Kulichevskaya I.S."/>
            <person name="Mardanov A.V."/>
            <person name="Ravin N.V."/>
        </authorList>
    </citation>
    <scope>NUCLEOTIDE SEQUENCE [LARGE SCALE GENOMIC DNA]</scope>
    <source>
        <strain evidence="3 4">P105</strain>
    </source>
</reference>
<dbReference type="Gene3D" id="1.20.1600.10">
    <property type="entry name" value="Outer membrane efflux proteins (OEP)"/>
    <property type="match status" value="1"/>
</dbReference>
<keyword evidence="2" id="KW-0472">Membrane</keyword>
<keyword evidence="2" id="KW-0812">Transmembrane</keyword>
<dbReference type="GO" id="GO:0005886">
    <property type="term" value="C:plasma membrane"/>
    <property type="evidence" value="ECO:0007669"/>
    <property type="project" value="UniProtKB-SubCell"/>
</dbReference>
<dbReference type="InterPro" id="IPR010131">
    <property type="entry name" value="MdtP/NodT-like"/>
</dbReference>
<keyword evidence="4" id="KW-1185">Reference proteome</keyword>
<accession>A0A7S7NQP4</accession>
<dbReference type="PANTHER" id="PTHR30203">
    <property type="entry name" value="OUTER MEMBRANE CATION EFFLUX PROTEIN"/>
    <property type="match status" value="1"/>
</dbReference>
<dbReference type="PANTHER" id="PTHR30203:SF32">
    <property type="entry name" value="CATION EFFLUX SYSTEM PROTEIN CUSC"/>
    <property type="match status" value="1"/>
</dbReference>
<dbReference type="NCBIfam" id="TIGR01845">
    <property type="entry name" value="outer_NodT"/>
    <property type="match status" value="1"/>
</dbReference>
<keyword evidence="2" id="KW-0564">Palmitate</keyword>
<keyword evidence="2" id="KW-1134">Transmembrane beta strand</keyword>
<protein>
    <submittedName>
        <fullName evidence="3">Efflux transporter outer membrane subunit</fullName>
    </submittedName>
</protein>
<dbReference type="AlphaFoldDB" id="A0A7S7NQP4"/>
<keyword evidence="2" id="KW-0449">Lipoprotein</keyword>
<evidence type="ECO:0000313" key="4">
    <source>
        <dbReference type="Proteomes" id="UP000593892"/>
    </source>
</evidence>
<name>A0A7S7NQP4_PALFE</name>
<proteinExistence type="inferred from homology"/>
<dbReference type="GO" id="GO:0015562">
    <property type="term" value="F:efflux transmembrane transporter activity"/>
    <property type="evidence" value="ECO:0007669"/>
    <property type="project" value="InterPro"/>
</dbReference>
<dbReference type="KEGG" id="pfer:IRI77_35665"/>
<dbReference type="Gene3D" id="2.20.200.10">
    <property type="entry name" value="Outer membrane efflux proteins (OEP)"/>
    <property type="match status" value="1"/>
</dbReference>
<dbReference type="EMBL" id="CP063849">
    <property type="protein sequence ID" value="QOY88017.1"/>
    <property type="molecule type" value="Genomic_DNA"/>
</dbReference>
<dbReference type="RefSeq" id="WP_194449680.1">
    <property type="nucleotide sequence ID" value="NZ_CP063849.1"/>
</dbReference>
<evidence type="ECO:0000256" key="1">
    <source>
        <dbReference type="ARBA" id="ARBA00007613"/>
    </source>
</evidence>
<evidence type="ECO:0000256" key="2">
    <source>
        <dbReference type="RuleBase" id="RU362097"/>
    </source>
</evidence>
<comment type="subcellular location">
    <subcellularLocation>
        <location evidence="2">Cell membrane</location>
        <topology evidence="2">Lipid-anchor</topology>
    </subcellularLocation>
</comment>
<sequence length="469" mass="49997">MDRRILLVSLAVALGGCVHNRPYERPPSPVPAALPHAQAAEPVPAGASQAADIPWRAFFPDSRLQTVIETALANNRDLKMAALNIERAEALYRIQSAQQRPTVAASASGSLYRLPKDMSVAGINVGQAVTIQQYTLNLGAASWELDLFGRIRSLKAAALEQFLATQQARSATQIALVAGVAGTYLALAADQENLRLARSTLEAQQASYDLIRQIRDSGMGSDLDLFQAQSQVEAARVDIARYSGQVELDGHALALLVGAPVPPGLQPSELGPGSAMKEIAAELPSEVLLQRPDILMAEHQLKAAHASIGAARAAYFPRISLTAGGGSMSSDLTKLFNAGAGTWNFAPQISLPIFDSGARKSTVKVAETDRALAVAEYDKAIQTAFREVSDALSQRDSLRSQLVAQKILVTSLEQTYRIAGVRYQAGMDSYLTVLVAQRTLYQGQQGLVSLRLAQLANQVALYKAMGGGA</sequence>
<dbReference type="InterPro" id="IPR003423">
    <property type="entry name" value="OMP_efflux"/>
</dbReference>
<comment type="similarity">
    <text evidence="1 2">Belongs to the outer membrane factor (OMF) (TC 1.B.17) family.</text>
</comment>
<dbReference type="SUPFAM" id="SSF56954">
    <property type="entry name" value="Outer membrane efflux proteins (OEP)"/>
    <property type="match status" value="1"/>
</dbReference>